<gene>
    <name evidence="2" type="ORF">ENN90_10710</name>
</gene>
<organism evidence="2">
    <name type="scientific">Mariniphaga anaerophila</name>
    <dbReference type="NCBI Taxonomy" id="1484053"/>
    <lineage>
        <taxon>Bacteria</taxon>
        <taxon>Pseudomonadati</taxon>
        <taxon>Bacteroidota</taxon>
        <taxon>Bacteroidia</taxon>
        <taxon>Marinilabiliales</taxon>
        <taxon>Prolixibacteraceae</taxon>
        <taxon>Mariniphaga</taxon>
    </lineage>
</organism>
<dbReference type="AlphaFoldDB" id="A0A831PJR7"/>
<accession>A0A831PJR7</accession>
<proteinExistence type="predicted"/>
<comment type="caution">
    <text evidence="2">The sequence shown here is derived from an EMBL/GenBank/DDBJ whole genome shotgun (WGS) entry which is preliminary data.</text>
</comment>
<sequence length="152" mass="18319">MKTEQNKYIHWVESDQPNWKKIIVESHMPDTLLPLRELSKNLWWVWNTKARNLFNQIDEKLWEECAHNPVLMLDEVSYKRFQELENDQQFLSEMNRVYDEFNRYMEERKNLAEPKIAYFSMEYGMHDSLKIFSGGLGMLAGDYLKEASDMKV</sequence>
<protein>
    <submittedName>
        <fullName evidence="2">DUF3417 domain-containing protein</fullName>
    </submittedName>
</protein>
<feature type="domain" description="DUF3417" evidence="1">
    <location>
        <begin position="28"/>
        <end position="129"/>
    </location>
</feature>
<evidence type="ECO:0000313" key="2">
    <source>
        <dbReference type="EMBL" id="HDR52069.1"/>
    </source>
</evidence>
<dbReference type="PANTHER" id="PTHR42655:SF1">
    <property type="entry name" value="GLYCOGEN PHOSPHORYLASE"/>
    <property type="match status" value="1"/>
</dbReference>
<dbReference type="InterPro" id="IPR052182">
    <property type="entry name" value="Glycogen/Maltodextrin_Phosph"/>
</dbReference>
<dbReference type="Pfam" id="PF11897">
    <property type="entry name" value="DUF3417"/>
    <property type="match status" value="1"/>
</dbReference>
<dbReference type="EMBL" id="DSDK01000587">
    <property type="protein sequence ID" value="HDR52069.1"/>
    <property type="molecule type" value="Genomic_DNA"/>
</dbReference>
<dbReference type="InterPro" id="IPR024517">
    <property type="entry name" value="Glycogen_phosphorylase_DUF3417"/>
</dbReference>
<reference evidence="2" key="1">
    <citation type="journal article" date="2020" name="mSystems">
        <title>Genome- and Community-Level Interaction Insights into Carbon Utilization and Element Cycling Functions of Hydrothermarchaeota in Hydrothermal Sediment.</title>
        <authorList>
            <person name="Zhou Z."/>
            <person name="Liu Y."/>
            <person name="Xu W."/>
            <person name="Pan J."/>
            <person name="Luo Z.H."/>
            <person name="Li M."/>
        </authorList>
    </citation>
    <scope>NUCLEOTIDE SEQUENCE [LARGE SCALE GENOMIC DNA]</scope>
    <source>
        <strain evidence="2">SpSt-1217</strain>
    </source>
</reference>
<name>A0A831PJR7_9BACT</name>
<dbReference type="PANTHER" id="PTHR42655">
    <property type="entry name" value="GLYCOGEN PHOSPHORYLASE"/>
    <property type="match status" value="1"/>
</dbReference>
<dbReference type="Proteomes" id="UP000886047">
    <property type="component" value="Unassembled WGS sequence"/>
</dbReference>
<feature type="non-terminal residue" evidence="2">
    <location>
        <position position="152"/>
    </location>
</feature>
<evidence type="ECO:0000259" key="1">
    <source>
        <dbReference type="Pfam" id="PF11897"/>
    </source>
</evidence>
<dbReference type="SUPFAM" id="SSF53756">
    <property type="entry name" value="UDP-Glycosyltransferase/glycogen phosphorylase"/>
    <property type="match status" value="1"/>
</dbReference>